<proteinExistence type="evidence at transcript level"/>
<dbReference type="InterPro" id="IPR011989">
    <property type="entry name" value="ARM-like"/>
</dbReference>
<evidence type="ECO:0000256" key="1">
    <source>
        <dbReference type="ARBA" id="ARBA00004123"/>
    </source>
</evidence>
<feature type="compositionally biased region" description="Polar residues" evidence="7">
    <location>
        <begin position="1241"/>
        <end position="1254"/>
    </location>
</feature>
<dbReference type="SUPFAM" id="SSF48371">
    <property type="entry name" value="ARM repeat"/>
    <property type="match status" value="1"/>
</dbReference>
<feature type="region of interest" description="Disordered" evidence="7">
    <location>
        <begin position="1340"/>
        <end position="1389"/>
    </location>
</feature>
<dbReference type="GO" id="GO:0051301">
    <property type="term" value="P:cell division"/>
    <property type="evidence" value="ECO:0007669"/>
    <property type="project" value="UniProtKB-KW"/>
</dbReference>
<dbReference type="PANTHER" id="PTHR14222">
    <property type="entry name" value="CONDENSIN"/>
    <property type="match status" value="1"/>
</dbReference>
<feature type="compositionally biased region" description="Low complexity" evidence="7">
    <location>
        <begin position="146"/>
        <end position="159"/>
    </location>
</feature>
<dbReference type="Pfam" id="PF12717">
    <property type="entry name" value="Cnd1"/>
    <property type="match status" value="1"/>
</dbReference>
<dbReference type="EMBL" id="LR788359">
    <property type="protein sequence ID" value="CAB3264221.1"/>
    <property type="molecule type" value="mRNA"/>
</dbReference>
<feature type="compositionally biased region" description="Polar residues" evidence="7">
    <location>
        <begin position="1305"/>
        <end position="1323"/>
    </location>
</feature>
<dbReference type="GO" id="GO:0000796">
    <property type="term" value="C:condensin complex"/>
    <property type="evidence" value="ECO:0007669"/>
    <property type="project" value="TreeGrafter"/>
</dbReference>
<dbReference type="GO" id="GO:0042393">
    <property type="term" value="F:histone binding"/>
    <property type="evidence" value="ECO:0007669"/>
    <property type="project" value="TreeGrafter"/>
</dbReference>
<evidence type="ECO:0000256" key="7">
    <source>
        <dbReference type="SAM" id="MobiDB-lite"/>
    </source>
</evidence>
<keyword evidence="3" id="KW-0498">Mitosis</keyword>
<feature type="domain" description="Condensin complex subunit 1 C-terminal" evidence="8">
    <location>
        <begin position="901"/>
        <end position="1068"/>
    </location>
</feature>
<keyword evidence="6" id="KW-0131">Cell cycle</keyword>
<dbReference type="Gene3D" id="1.25.10.10">
    <property type="entry name" value="Leucine-rich Repeat Variant"/>
    <property type="match status" value="2"/>
</dbReference>
<comment type="subcellular location">
    <subcellularLocation>
        <location evidence="1">Nucleus</location>
    </subcellularLocation>
</comment>
<protein>
    <submittedName>
        <fullName evidence="9">Condensin-2 complex subunit D3</fullName>
    </submittedName>
</protein>
<organism evidence="9">
    <name type="scientific">Phallusia mammillata</name>
    <dbReference type="NCBI Taxonomy" id="59560"/>
    <lineage>
        <taxon>Eukaryota</taxon>
        <taxon>Metazoa</taxon>
        <taxon>Chordata</taxon>
        <taxon>Tunicata</taxon>
        <taxon>Ascidiacea</taxon>
        <taxon>Phlebobranchia</taxon>
        <taxon>Ascidiidae</taxon>
        <taxon>Phallusia</taxon>
    </lineage>
</organism>
<dbReference type="GO" id="GO:0005634">
    <property type="term" value="C:nucleus"/>
    <property type="evidence" value="ECO:0007669"/>
    <property type="project" value="UniProtKB-SubCell"/>
</dbReference>
<dbReference type="PANTHER" id="PTHR14222:SF1">
    <property type="entry name" value="CONDENSIN-2 COMPLEX SUBUNIT D3"/>
    <property type="match status" value="1"/>
</dbReference>
<reference evidence="9" key="1">
    <citation type="submission" date="2020-04" db="EMBL/GenBank/DDBJ databases">
        <authorList>
            <person name="Neveu A P."/>
        </authorList>
    </citation>
    <scope>NUCLEOTIDE SEQUENCE</scope>
    <source>
        <tissue evidence="9">Whole embryo</tissue>
    </source>
</reference>
<gene>
    <name evidence="9" type="primary">Ncapd3</name>
</gene>
<feature type="region of interest" description="Disordered" evidence="7">
    <location>
        <begin position="146"/>
        <end position="175"/>
    </location>
</feature>
<feature type="compositionally biased region" description="Basic residues" evidence="7">
    <location>
        <begin position="1377"/>
        <end position="1389"/>
    </location>
</feature>
<accession>A0A6F9DM03</accession>
<dbReference type="GO" id="GO:0000779">
    <property type="term" value="C:condensed chromosome, centromeric region"/>
    <property type="evidence" value="ECO:0007669"/>
    <property type="project" value="TreeGrafter"/>
</dbReference>
<feature type="region of interest" description="Disordered" evidence="7">
    <location>
        <begin position="1213"/>
        <end position="1261"/>
    </location>
</feature>
<evidence type="ECO:0000256" key="3">
    <source>
        <dbReference type="ARBA" id="ARBA00022776"/>
    </source>
</evidence>
<dbReference type="GO" id="GO:0010032">
    <property type="term" value="P:meiotic chromosome condensation"/>
    <property type="evidence" value="ECO:0007669"/>
    <property type="project" value="TreeGrafter"/>
</dbReference>
<keyword evidence="4" id="KW-0226">DNA condensation</keyword>
<name>A0A6F9DM03_9ASCI</name>
<dbReference type="GO" id="GO:0007076">
    <property type="term" value="P:mitotic chromosome condensation"/>
    <property type="evidence" value="ECO:0007669"/>
    <property type="project" value="InterPro"/>
</dbReference>
<keyword evidence="5" id="KW-0539">Nucleus</keyword>
<dbReference type="InterPro" id="IPR016024">
    <property type="entry name" value="ARM-type_fold"/>
</dbReference>
<evidence type="ECO:0000256" key="4">
    <source>
        <dbReference type="ARBA" id="ARBA00023067"/>
    </source>
</evidence>
<keyword evidence="2" id="KW-0132">Cell division</keyword>
<evidence type="ECO:0000313" key="9">
    <source>
        <dbReference type="EMBL" id="CAB3264221.1"/>
    </source>
</evidence>
<feature type="compositionally biased region" description="Basic and acidic residues" evidence="7">
    <location>
        <begin position="160"/>
        <end position="171"/>
    </location>
</feature>
<evidence type="ECO:0000256" key="5">
    <source>
        <dbReference type="ARBA" id="ARBA00023242"/>
    </source>
</evidence>
<feature type="compositionally biased region" description="Polar residues" evidence="7">
    <location>
        <begin position="1359"/>
        <end position="1376"/>
    </location>
</feature>
<evidence type="ECO:0000256" key="6">
    <source>
        <dbReference type="ARBA" id="ARBA00023306"/>
    </source>
</evidence>
<evidence type="ECO:0000259" key="8">
    <source>
        <dbReference type="Pfam" id="PF12717"/>
    </source>
</evidence>
<dbReference type="InterPro" id="IPR026971">
    <property type="entry name" value="CND1/NCAPD3"/>
</dbReference>
<evidence type="ECO:0000256" key="2">
    <source>
        <dbReference type="ARBA" id="ARBA00022618"/>
    </source>
</evidence>
<sequence length="1389" mass="155859">MTAQVAVDLLNKLQFSDISDEFVEITSGSEFLEDPIFDLNIDDASNSHLKNLIKSVRKLGEQNESVWNVLKNNDINVKRLQVWLYYFLHEGLQRNASFSEKQRALFASHLCMILLKEQGGDSFLFFHEVIFEKSVSAIKVAATANRNQSQSKQSKSTQRQGRDSDSHHHDDDMETDQVVELSTQEAVKLVGNLTDVLQDFCYFVQAFSFKNKPMPLKATVEGLVEVFKCFGEATFTTLSRDIEDMSLPDQLSCKALQIIVNKNPTQISPLVFELLMPIFTMKYGVSPTTSSAPRVFMHRAEAALLFVTSVHKQHGTLVENAVVEFLQNVIVQSPDRSEFKHHMALRVATVLRNLPAKAYAEFIQWLELLANGQRVSYRTSAMAVIGELLLHVKSFPEAEQDLSENLVPCLSPAFLLQVVVNNFTDPAPTVRSRALAVLTEMMKKKVVSSNVFATLVQDLDLTASTTSSVAATPGTASGQSRRTLFMDFSTPNLLPLLTPRCSEGKVAVRRNAVQTLAASLCNGYITVNKEALDILNSLCRDPLLSVRKLAIQSATAVLTAYPDSSDVHVMWMKCMLPSVFDNETSMQEKCVQLSEEVLLNGIMDDSEKETLAWSLLKFLTTEDGDQMRVYFQEIIKHWKLQNKLNKKILKKLCSNLTNSERNACAWMLIRMFTLYFGDATTAAMVVEQWRKQIDSDILTVTKMDVITSVGEVAGHLKKEEVTSVIEELKSAVSHNKTSHHLIGFHFEAIQKLFNKQYSNQADAKKAMDTWCTKLLKNTDVWLSEVIMKTSPGDFDKDLLVKHLNVVGQTSQRSPNNVPQRVLLSIQALLTSPVDGDNDIAVPSSQGLSQPLSQFRNTGISSDIRAHTIINLGRACLLNEKLAKKVVPALAREMGTCKDEAVRNNVLVVLTDLCVLHTQLVDPYLSEMATCLADESAVIRNHAVILISDLLKKEYVKWRGTLLFKFIFACCDKNQQVRSLARYCLLQQHLRGHGIAGDMFYRNFVACIFYFNAYNEHNLHQFAKTDREERLINLSGGPNAAKRMEIYCFLLENFEDENRINLTGKLCADILDGFVEATIALNDKTRHILTDALSILCCKEIRLKSLKNKDGDGEEEEMMGTQAEQNAMKQKMKQKIISQVVKKNLIENIIPIIIELKNMLTEKKSPLVHNVMLYLKEVMQEYRAEVDEILSADKQLAREIEFDLKRFEREEEEAEKLKEQTQLATASRERRKSVVSRPVSVATTPSTGQNTNPQTPVGGDNAAQLLTPATAKRRNRPLNIQAILKSARKLTNTEHQTPSRDPLSETCASLSRAASTPTSANDPNITFAKDISIITTIGNDKENRDTAKGRNHVLLPHPETSPQPATWNVTSPTPSSSGHKKRSTRKRPTK</sequence>
<dbReference type="InterPro" id="IPR032682">
    <property type="entry name" value="Cnd1_C"/>
</dbReference>
<feature type="region of interest" description="Disordered" evidence="7">
    <location>
        <begin position="1286"/>
        <end position="1323"/>
    </location>
</feature>